<sequence>MPKNNKKKKLLISILATIFSVAFFASGFYFGQDYDKNSNYNNNDDRLKIFWQVFDKVKNSYVGEFDEKKAIYGATKGMVESTGDPFSGYLDPKDSKMFLTDLEGEFEGIGAELAIKDNKLIVVAPLKNYPAERAGLKPNDTIVKIDDIDSITLTLDQAIDKIRGKEGSEVKLIIIHKDEATSQEVKIKREKIKIDSVSSEIKKINNKNILYIQIIQFSKDTTKLMENIAKSIKNNQPDGIAVDLRSNPGGYLDSAIDITSMFVDGEIVKEKDKNNNMNVEKATKETVFKGIKLAILVDEGSASASEIMAGAIQDKKAGTLVGQKTFGKGSVQNLENFSDGSTLRITIAKWLTPNNREINAKGIEPDIKIDNPKDNSRDLQLDKALEIVAN</sequence>
<dbReference type="SUPFAM" id="SSF52096">
    <property type="entry name" value="ClpP/crotonase"/>
    <property type="match status" value="1"/>
</dbReference>
<comment type="similarity">
    <text evidence="1 5">Belongs to the peptidase S41A family.</text>
</comment>
<dbReference type="InterPro" id="IPR036034">
    <property type="entry name" value="PDZ_sf"/>
</dbReference>
<dbReference type="Gene3D" id="2.30.42.10">
    <property type="match status" value="1"/>
</dbReference>
<evidence type="ECO:0008006" key="11">
    <source>
        <dbReference type="Google" id="ProtNLM"/>
    </source>
</evidence>
<evidence type="ECO:0000256" key="3">
    <source>
        <dbReference type="ARBA" id="ARBA00022801"/>
    </source>
</evidence>
<organism evidence="9 10">
    <name type="scientific">Candidatus Berkelbacteria bacterium Licking1014_85</name>
    <dbReference type="NCBI Taxonomy" id="2017148"/>
    <lineage>
        <taxon>Bacteria</taxon>
        <taxon>Candidatus Berkelbacteria</taxon>
    </lineage>
</organism>
<dbReference type="Gene3D" id="3.30.750.44">
    <property type="match status" value="1"/>
</dbReference>
<dbReference type="AlphaFoldDB" id="A0A554LLA3"/>
<dbReference type="InterPro" id="IPR004447">
    <property type="entry name" value="Peptidase_S41A"/>
</dbReference>
<dbReference type="SMART" id="SM00228">
    <property type="entry name" value="PDZ"/>
    <property type="match status" value="1"/>
</dbReference>
<feature type="signal peptide" evidence="6">
    <location>
        <begin position="1"/>
        <end position="25"/>
    </location>
</feature>
<evidence type="ECO:0000259" key="8">
    <source>
        <dbReference type="SMART" id="SM00245"/>
    </source>
</evidence>
<dbReference type="SMART" id="SM00245">
    <property type="entry name" value="TSPc"/>
    <property type="match status" value="1"/>
</dbReference>
<reference evidence="9 10" key="1">
    <citation type="submission" date="2017-07" db="EMBL/GenBank/DDBJ databases">
        <title>Mechanisms for carbon and nitrogen cycling indicate functional differentiation within the Candidate Phyla Radiation.</title>
        <authorList>
            <person name="Danczak R.E."/>
            <person name="Johnston M.D."/>
            <person name="Kenah C."/>
            <person name="Slattery M."/>
            <person name="Wrighton K.C."/>
            <person name="Wilkins M.J."/>
        </authorList>
    </citation>
    <scope>NUCLEOTIDE SEQUENCE [LARGE SCALE GENOMIC DNA]</scope>
    <source>
        <strain evidence="9">Licking1014_85</strain>
    </source>
</reference>
<feature type="chain" id="PRO_5021867940" description="Carboxy-terminal-processing protease" evidence="6">
    <location>
        <begin position="26"/>
        <end position="390"/>
    </location>
</feature>
<dbReference type="CDD" id="cd07560">
    <property type="entry name" value="Peptidase_S41_CPP"/>
    <property type="match status" value="1"/>
</dbReference>
<dbReference type="FunFam" id="2.30.42.10:FF:000063">
    <property type="entry name" value="Peptidase, S41 family"/>
    <property type="match status" value="1"/>
</dbReference>
<proteinExistence type="inferred from homology"/>
<dbReference type="Proteomes" id="UP000315589">
    <property type="component" value="Unassembled WGS sequence"/>
</dbReference>
<gene>
    <name evidence="9" type="ORF">CEN91_167</name>
</gene>
<keyword evidence="4 5" id="KW-0720">Serine protease</keyword>
<feature type="domain" description="Tail specific protease" evidence="8">
    <location>
        <begin position="180"/>
        <end position="370"/>
    </location>
</feature>
<dbReference type="Pfam" id="PF03572">
    <property type="entry name" value="Peptidase_S41"/>
    <property type="match status" value="1"/>
</dbReference>
<dbReference type="CDD" id="cd06782">
    <property type="entry name" value="cpPDZ_CPP-like"/>
    <property type="match status" value="1"/>
</dbReference>
<dbReference type="SUPFAM" id="SSF50156">
    <property type="entry name" value="PDZ domain-like"/>
    <property type="match status" value="1"/>
</dbReference>
<keyword evidence="6" id="KW-0732">Signal</keyword>
<dbReference type="Pfam" id="PF22694">
    <property type="entry name" value="CtpB_N-like"/>
    <property type="match status" value="1"/>
</dbReference>
<dbReference type="GO" id="GO:0007165">
    <property type="term" value="P:signal transduction"/>
    <property type="evidence" value="ECO:0007669"/>
    <property type="project" value="TreeGrafter"/>
</dbReference>
<dbReference type="GO" id="GO:0006508">
    <property type="term" value="P:proteolysis"/>
    <property type="evidence" value="ECO:0007669"/>
    <property type="project" value="UniProtKB-KW"/>
</dbReference>
<dbReference type="InterPro" id="IPR029045">
    <property type="entry name" value="ClpP/crotonase-like_dom_sf"/>
</dbReference>
<evidence type="ECO:0000259" key="7">
    <source>
        <dbReference type="SMART" id="SM00228"/>
    </source>
</evidence>
<name>A0A554LLA3_9BACT</name>
<dbReference type="NCBIfam" id="TIGR00225">
    <property type="entry name" value="prc"/>
    <property type="match status" value="1"/>
</dbReference>
<evidence type="ECO:0000313" key="10">
    <source>
        <dbReference type="Proteomes" id="UP000315589"/>
    </source>
</evidence>
<evidence type="ECO:0000256" key="2">
    <source>
        <dbReference type="ARBA" id="ARBA00022670"/>
    </source>
</evidence>
<keyword evidence="2 5" id="KW-0645">Protease</keyword>
<comment type="caution">
    <text evidence="9">The sequence shown here is derived from an EMBL/GenBank/DDBJ whole genome shotgun (WGS) entry which is preliminary data.</text>
</comment>
<dbReference type="InterPro" id="IPR055210">
    <property type="entry name" value="CtpA/B_N"/>
</dbReference>
<evidence type="ECO:0000256" key="1">
    <source>
        <dbReference type="ARBA" id="ARBA00009179"/>
    </source>
</evidence>
<evidence type="ECO:0000313" key="9">
    <source>
        <dbReference type="EMBL" id="TSC93656.1"/>
    </source>
</evidence>
<dbReference type="Pfam" id="PF17820">
    <property type="entry name" value="PDZ_6"/>
    <property type="match status" value="1"/>
</dbReference>
<dbReference type="GO" id="GO:0008236">
    <property type="term" value="F:serine-type peptidase activity"/>
    <property type="evidence" value="ECO:0007669"/>
    <property type="project" value="UniProtKB-KW"/>
</dbReference>
<dbReference type="GO" id="GO:0004175">
    <property type="term" value="F:endopeptidase activity"/>
    <property type="evidence" value="ECO:0007669"/>
    <property type="project" value="TreeGrafter"/>
</dbReference>
<keyword evidence="3 5" id="KW-0378">Hydrolase</keyword>
<dbReference type="GO" id="GO:0030288">
    <property type="term" value="C:outer membrane-bounded periplasmic space"/>
    <property type="evidence" value="ECO:0007669"/>
    <property type="project" value="TreeGrafter"/>
</dbReference>
<dbReference type="InterPro" id="IPR005151">
    <property type="entry name" value="Tail-specific_protease"/>
</dbReference>
<dbReference type="PANTHER" id="PTHR32060">
    <property type="entry name" value="TAIL-SPECIFIC PROTEASE"/>
    <property type="match status" value="1"/>
</dbReference>
<evidence type="ECO:0000256" key="5">
    <source>
        <dbReference type="RuleBase" id="RU004404"/>
    </source>
</evidence>
<evidence type="ECO:0000256" key="6">
    <source>
        <dbReference type="SAM" id="SignalP"/>
    </source>
</evidence>
<dbReference type="Gene3D" id="3.90.226.10">
    <property type="entry name" value="2-enoyl-CoA Hydratase, Chain A, domain 1"/>
    <property type="match status" value="1"/>
</dbReference>
<protein>
    <recommendedName>
        <fullName evidence="11">Carboxy-terminal-processing protease</fullName>
    </recommendedName>
</protein>
<dbReference type="EMBL" id="VMGI01000016">
    <property type="protein sequence ID" value="TSC93656.1"/>
    <property type="molecule type" value="Genomic_DNA"/>
</dbReference>
<accession>A0A554LLA3</accession>
<dbReference type="InterPro" id="IPR001478">
    <property type="entry name" value="PDZ"/>
</dbReference>
<evidence type="ECO:0000256" key="4">
    <source>
        <dbReference type="ARBA" id="ARBA00022825"/>
    </source>
</evidence>
<feature type="domain" description="PDZ" evidence="7">
    <location>
        <begin position="107"/>
        <end position="178"/>
    </location>
</feature>
<dbReference type="InterPro" id="IPR041489">
    <property type="entry name" value="PDZ_6"/>
</dbReference>
<dbReference type="PANTHER" id="PTHR32060:SF30">
    <property type="entry name" value="CARBOXY-TERMINAL PROCESSING PROTEASE CTPA"/>
    <property type="match status" value="1"/>
</dbReference>